<evidence type="ECO:0000256" key="3">
    <source>
        <dbReference type="ARBA" id="ARBA00022692"/>
    </source>
</evidence>
<feature type="transmembrane region" description="Helical" evidence="6">
    <location>
        <begin position="1373"/>
        <end position="1394"/>
    </location>
</feature>
<feature type="compositionally biased region" description="Low complexity" evidence="7">
    <location>
        <begin position="1829"/>
        <end position="1852"/>
    </location>
</feature>
<feature type="compositionally biased region" description="Low complexity" evidence="7">
    <location>
        <begin position="3256"/>
        <end position="3282"/>
    </location>
</feature>
<evidence type="ECO:0000313" key="9">
    <source>
        <dbReference type="EMBL" id="EDW82043.2"/>
    </source>
</evidence>
<sequence length="3491" mass="372717">MGSQTLEILRQGVWASLTGGYFYDPHQGVFCNVVHLYLWLYLLCSPFVAYLYFPSTWLTWFVYCFVTSLTILMVKVANLALHRLYDRAQTMSEVNLKSQFFKVTKETETRHGHGHGHHDDEGGIEMKVIRPGGSRISVEQAINEASEENSIMSIDNVNSIIDLKVDVHRKNSSESIELMFYAPSILSGGSQQDQQSLAGSASVTKSIRSSSASGAMAAASQGCAAGDVFSKYLTVYPEVVEAAASSGTSADGGSSGGSAGGGGGGGGAMPSTVATNAVAGGGASSTRTGHLSRKCSEVFSRRHRRRLERQSSLDTAAASHLSTEHKLMRNQSDTIATGTGSVSATAVAPSFLHSQPCKMTRGQVNVNNSRQHFIPLNNAAANGGDALSSGSSSGVVVIAPSHATATGSGNRSSRLQRHRSSETHEERLKHQNGLGLFQPILQPSSISTLAVIGGGGSCSRTGGGADGGNANELDDLELGLVRNSAGSGGVASALQSWILDSSSDVYLEDDSYTKSDLGIEQPSSHTSAPFRAQHHHHHHHHHHHLHHHHLGGAIIRKDPTSTMSALQLAGASGGGGGDGGGLGGGSGDAGSMINGSGGAGGRGASGGGTTGIKRRRHSNATSYHHKHSGQGSKSSGLMSTGSGVGGMGGASSGGVRRIKSAALEVMCPQASVSNLSPHPNSVEAISGQQQLRNPLPPPSKSLVRNQHLNLYPAQNYGDPSGGMASATGVGVGVGGGSTCSSLIFGSSSACGSTTALIEEQPVYPIVEHSEHNGNDKENGSSRPVDIARSAVNEHADDDDEVDDVPLRRRPRALGCSQTHRSAESDVGGLLADDDDDVFKDFDDNLEHILSELQQTHSQLDDVLKTCDQVGAGATGAANAAAAGGDDDDDETDNNTGSRSPLLSGSHRQQATLREITADKLLRQELSQPSWSAQSGAEPLPPLPPLAIRSEADSGCPSSDCEQVSASSKDQLLAGASSMESKSNLDEEQPCSSKMAAKSLGAIPKVVKYREVDELRRRRTAGSSTEVEAMPPPGHEFALVKQSLSKLASRNSSSSNSTHSISLTDSLTADIHKMIWLMHGGAVDDRGRPIAGIAADGTPIPANPGIVPPNMSSAHFQFYQDAIQAMQNNYPASSSSVEHMTHIERAMARDKFRLDAKLMCEQLAAATEAQVQAQAHLQTSNSAQQQQQQQAALSLLMGGGGGGGSSSSSSRPPNTALSLQGLMNVIRSERQVPRNNLETLQQISDNAANGGPGGGGGIGGIGMVPGNASDGGMGGTTVTSGVGGASSSLGLPTNPSQQQISQISQISQPMLNVDGHFAPYCDYWRPACHLSAEKPSIPKSFYKYRFKWCGQEHEFKIAMDRLELLALFDRDLHWVHVVLAGLLCTLVAFLGAAILQHNHYKDLCALLFCAVIAGAQYSLVKSVQPDAASPVHGFNKTVAYSRAIYFCLSGGILLLLKRLDTDYRERPPERLLFFGISYSPDEVVAHLLEALYILLLCFPIVFSVGLCPQINTFLMYLLEQIDMHVFGGNAASSLLGSFLCVIRSILAVMLLYGPLYGALDEHRGTQFILFSIFCSMLIPLGYHLSRSASDLSHLWRLIKTCIVSTYRDEDDDDLSQRQDQQAAAAGVNLQLVPSSSRSKQKQEQQQQSEHIELSSMNKLESGDGEQDQELEPKHSKSKASSLGSSQTLGKTLSSSKRAITASSSYASIDQQQQQQQHQQQSVEHIVKEQPVNDDVETKVNNSETEVADDDGEPDAGEHDNGAEDNVSNSSATNPGDMSTLTAGAGTATTDATPAGLDGLDITDGGDILAQTDKPPLLATVPASAPCPLRSTSASDSTTDSSNDGSTASTSSSDLPDPLPRKLQATVTTRLKNDLVVMTLLGVCVLGLHCSTVFTVLQPDLNVVLYAFIGALGFLLHYAVPQMRKHMPWLCFARPLLRQKEFGQFEVLNAPQIMWFEKFYIYLSVLERNVLFPLLAISSLTADSQLIADKFGVPWGTLIVTVCALKFVRNAYSDPTNQYLIIIFTVLIFRIDFAMATETFIIDYFFVSLAFRKCCDFLLKLQFIVTYIAPWQITWGSAFHAFAQPFSVPHSAMLFLQAGISALLSTPLNPFLGSAIFLTSYVRPIKFWERDYNTRRIDHSNTRLSSQLERDLGADDNNLNSIFYEHLTRSLQHSLCGDLLMGRWGNVNQGDCFVLASDDLNCLVHIIELGNGLCTFQMRGLEFRGTYCQQREVEAITEDVEDNDGCCCCDPGHLPRLLSANAMFSTRWLAWQVVAAQYVIEGYSISDNLASATLQVFEYRKVLITYYIKSIIYYVVRNPKLEQWLASGPIQDALQHTLGRQFVDLDPIFNFNLDEDFDFRAVGITRSSFCYVYLKWINFCVERRNINATKEPPPTTPASAPASVSMSAPPPSSTTPAHNDSKSTPNLSAHGNSNANAQAKSQSQQQLRSGRPQKSATNQEAGGMCSNGGGASGGGVGGGVGGVDQLSSSHSFANISRQTSESAPGLGGYVTYMDQNVFAKLAKTTATGTSASTQGCSMPSSTQKPALKLKLNTVEKEDPLVSLCLALGLLARRSLATASHSSLTGVEFFLHGLHALFKGDFRITSPRDEWVFADMELLHSVVAPAVKMALKLQQDHITNPDEFLDPLALYDAIDNCSKELVISHEADPVWRSAVLRGAPNLLALRHVMEDGSDEYRIIRLTKRFLSFRVIKLNRECVRGLWAGQQQELIYLRNRNPERGSIQNAKQALRNIINSSCDQPIGYPIYVSPLTTSYADTNGQLCQIIGGAITLETIRQTLLHWWHRIRERCRQGCSSGSTMEQQQQQQSTIQLGSGSGTSALAVGASAGSGLGLASSTGGDSVSGGVEPLAPVFISAPLYNTLTVNTYFGMRSGNVTGGNLGGNLTGSYVSDSLAVVRGGLAVMPVKPTSTTLIAGLLNRERDQDQLPPPSSVAASGSAVGLRGNSSGPRGRSQLQMSSSNSNSSSCRARDHERRATLPIASGGSSGAGVGVGGGGGGGDAGVKETLPQIGGGRADLVEHEPSPRSGKLSSSSGSLGVGIGSIITTPGDYPRKTKGPICLTSATLGTNETISTPPAAAPPPPSSSSSTTTTTTTTTTTPKKPRIDIFKKVIIVDDTGIYDCLDIIDAVVWPSDRMRRNGGRLSWKDWEPSAGMVGHVVHYWLPNHKDIRFRSHINRCLYLIEIGDHYVPVEDLGLREYNQIMGSSEEMASSRRSSIQREFHEYNMQLKLAGLTPIIGEDGSTATAGKSITTTTSSNNSKIRAVSSSSSEDDEEEEDGAQPTSQPPPPPGIDLMNFNTLLSMWKLIADKKKQAAAAAAAAHVDGSSDDSTPAIDQSIVDAFEGFDYVGDLPPELLQQLDEAAAAAAAAQKDEQSELNMDEETVIGQMESPVTDVQIEVENQPMAEVEKPSIVESKEALVVEDDAPQDIGATEAITVESEVITPSVTPPTATDASPDNEEKQLKTDEAPTDHSDGTTV</sequence>
<protein>
    <recommendedName>
        <fullName evidence="6">Pecanex-like protein</fullName>
    </recommendedName>
</protein>
<feature type="region of interest" description="Disordered" evidence="7">
    <location>
        <begin position="1817"/>
        <end position="1858"/>
    </location>
</feature>
<dbReference type="GO" id="GO:0016020">
    <property type="term" value="C:membrane"/>
    <property type="evidence" value="ECO:0007669"/>
    <property type="project" value="UniProtKB-SubCell"/>
</dbReference>
<dbReference type="GO" id="GO:0005783">
    <property type="term" value="C:endoplasmic reticulum"/>
    <property type="evidence" value="ECO:0007669"/>
    <property type="project" value="TreeGrafter"/>
</dbReference>
<feature type="region of interest" description="Disordered" evidence="7">
    <location>
        <begin position="402"/>
        <end position="425"/>
    </location>
</feature>
<feature type="transmembrane region" description="Helical" evidence="6">
    <location>
        <begin position="1957"/>
        <end position="1978"/>
    </location>
</feature>
<feature type="region of interest" description="Disordered" evidence="7">
    <location>
        <begin position="3256"/>
        <end position="3305"/>
    </location>
</feature>
<feature type="region of interest" description="Disordered" evidence="7">
    <location>
        <begin position="2385"/>
        <end position="2480"/>
    </location>
</feature>
<evidence type="ECO:0000256" key="4">
    <source>
        <dbReference type="ARBA" id="ARBA00022989"/>
    </source>
</evidence>
<feature type="transmembrane region" description="Helical" evidence="6">
    <location>
        <begin position="1401"/>
        <end position="1418"/>
    </location>
</feature>
<feature type="compositionally biased region" description="Gly residues" evidence="7">
    <location>
        <begin position="2463"/>
        <end position="2480"/>
    </location>
</feature>
<feature type="compositionally biased region" description="Polar residues" evidence="7">
    <location>
        <begin position="2959"/>
        <end position="2972"/>
    </location>
</feature>
<dbReference type="PANTHER" id="PTHR12372">
    <property type="entry name" value="PECANEX"/>
    <property type="match status" value="1"/>
</dbReference>
<feature type="compositionally biased region" description="Polar residues" evidence="7">
    <location>
        <begin position="897"/>
        <end position="909"/>
    </location>
</feature>
<feature type="transmembrane region" description="Helical" evidence="6">
    <location>
        <begin position="1529"/>
        <end position="1551"/>
    </location>
</feature>
<dbReference type="InterPro" id="IPR007735">
    <property type="entry name" value="Pecanex_C"/>
</dbReference>
<dbReference type="HOGENOM" id="CLU_231658_0_0_1"/>
<keyword evidence="4 6" id="KW-1133">Transmembrane helix</keyword>
<feature type="transmembrane region" description="Helical" evidence="6">
    <location>
        <begin position="1563"/>
        <end position="1583"/>
    </location>
</feature>
<feature type="compositionally biased region" description="Polar residues" evidence="7">
    <location>
        <begin position="3455"/>
        <end position="3468"/>
    </location>
</feature>
<gene>
    <name evidence="9" type="primary">Dwil\GK25341</name>
    <name evidence="9" type="ORF">Dwil_GK25341</name>
</gene>
<feature type="compositionally biased region" description="Acidic residues" evidence="7">
    <location>
        <begin position="3283"/>
        <end position="3292"/>
    </location>
</feature>
<evidence type="ECO:0000256" key="5">
    <source>
        <dbReference type="ARBA" id="ARBA00023136"/>
    </source>
</evidence>
<feature type="compositionally biased region" description="Gly residues" evidence="7">
    <location>
        <begin position="642"/>
        <end position="651"/>
    </location>
</feature>
<evidence type="ECO:0000313" key="10">
    <source>
        <dbReference type="Proteomes" id="UP000007798"/>
    </source>
</evidence>
<feature type="compositionally biased region" description="Low complexity" evidence="7">
    <location>
        <begin position="1778"/>
        <end position="1796"/>
    </location>
</feature>
<evidence type="ECO:0000256" key="6">
    <source>
        <dbReference type="RuleBase" id="RU367089"/>
    </source>
</evidence>
<feature type="region of interest" description="Disordered" evidence="7">
    <location>
        <begin position="790"/>
        <end position="829"/>
    </location>
</feature>
<keyword evidence="3 6" id="KW-0812">Transmembrane</keyword>
<keyword evidence="5 6" id="KW-0472">Membrane</keyword>
<feature type="compositionally biased region" description="Basic residues" evidence="7">
    <location>
        <begin position="612"/>
        <end position="628"/>
    </location>
</feature>
<feature type="compositionally biased region" description="Polar residues" evidence="7">
    <location>
        <begin position="955"/>
        <end position="969"/>
    </location>
</feature>
<feature type="transmembrane region" description="Helical" evidence="6">
    <location>
        <begin position="1873"/>
        <end position="1895"/>
    </location>
</feature>
<feature type="compositionally biased region" description="Basic residues" evidence="7">
    <location>
        <begin position="532"/>
        <end position="550"/>
    </location>
</feature>
<keyword evidence="10" id="KW-1185">Reference proteome</keyword>
<feature type="compositionally biased region" description="Gly residues" evidence="7">
    <location>
        <begin position="2999"/>
        <end position="3016"/>
    </location>
</feature>
<dbReference type="eggNOG" id="KOG3604">
    <property type="taxonomic scope" value="Eukaryota"/>
</dbReference>
<feature type="compositionally biased region" description="Low complexity" evidence="7">
    <location>
        <begin position="3041"/>
        <end position="3050"/>
    </location>
</feature>
<feature type="compositionally biased region" description="Gly residues" evidence="7">
    <location>
        <begin position="595"/>
        <end position="610"/>
    </location>
</feature>
<proteinExistence type="inferred from homology"/>
<feature type="compositionally biased region" description="Low complexity" evidence="7">
    <location>
        <begin position="629"/>
        <end position="641"/>
    </location>
</feature>
<feature type="region of interest" description="Disordered" evidence="7">
    <location>
        <begin position="3083"/>
        <end position="3114"/>
    </location>
</feature>
<accession>B4NE74</accession>
<feature type="compositionally biased region" description="Low complexity" evidence="7">
    <location>
        <begin position="2430"/>
        <end position="2444"/>
    </location>
</feature>
<dbReference type="Pfam" id="PF05041">
    <property type="entry name" value="Pecanex_C"/>
    <property type="match status" value="1"/>
</dbReference>
<feature type="transmembrane region" description="Helical" evidence="6">
    <location>
        <begin position="1990"/>
        <end position="2006"/>
    </location>
</feature>
<comment type="subcellular location">
    <subcellularLocation>
        <location evidence="1 6">Membrane</location>
        <topology evidence="1 6">Multi-pass membrane protein</topology>
    </subcellularLocation>
</comment>
<dbReference type="InterPro" id="IPR039797">
    <property type="entry name" value="Pecanex"/>
</dbReference>
<feature type="region of interest" description="Disordered" evidence="7">
    <location>
        <begin position="2938"/>
        <end position="3052"/>
    </location>
</feature>
<name>B4NE74_DROWI</name>
<evidence type="ECO:0000259" key="8">
    <source>
        <dbReference type="Pfam" id="PF05041"/>
    </source>
</evidence>
<evidence type="ECO:0000256" key="1">
    <source>
        <dbReference type="ARBA" id="ARBA00004141"/>
    </source>
</evidence>
<feature type="region of interest" description="Disordered" evidence="7">
    <location>
        <begin position="566"/>
        <end position="651"/>
    </location>
</feature>
<feature type="compositionally biased region" description="Low complexity" evidence="7">
    <location>
        <begin position="2395"/>
        <end position="2405"/>
    </location>
</feature>
<feature type="transmembrane region" description="Helical" evidence="6">
    <location>
        <begin position="1901"/>
        <end position="1918"/>
    </location>
</feature>
<feature type="compositionally biased region" description="Polar residues" evidence="7">
    <location>
        <begin position="403"/>
        <end position="413"/>
    </location>
</feature>
<feature type="domain" description="Pecanex C-terminal" evidence="8">
    <location>
        <begin position="2553"/>
        <end position="2776"/>
    </location>
</feature>
<dbReference type="Proteomes" id="UP000007798">
    <property type="component" value="Unassembled WGS sequence"/>
</dbReference>
<feature type="compositionally biased region" description="Acidic residues" evidence="7">
    <location>
        <begin position="1744"/>
        <end position="1753"/>
    </location>
</feature>
<dbReference type="EMBL" id="CH964239">
    <property type="protein sequence ID" value="EDW82043.2"/>
    <property type="molecule type" value="Genomic_DNA"/>
</dbReference>
<feature type="compositionally biased region" description="Polar residues" evidence="7">
    <location>
        <begin position="2420"/>
        <end position="2429"/>
    </location>
</feature>
<feature type="transmembrane region" description="Helical" evidence="6">
    <location>
        <begin position="1492"/>
        <end position="1517"/>
    </location>
</feature>
<dbReference type="GO" id="GO:0007029">
    <property type="term" value="P:endoplasmic reticulum organization"/>
    <property type="evidence" value="ECO:0007669"/>
    <property type="project" value="TreeGrafter"/>
</dbReference>
<feature type="compositionally biased region" description="Basic and acidic residues" evidence="7">
    <location>
        <begin position="3471"/>
        <end position="3491"/>
    </location>
</feature>
<dbReference type="FunCoup" id="B4NE74">
    <property type="interactions" value="1075"/>
</dbReference>
<feature type="region of interest" description="Disordered" evidence="7">
    <location>
        <begin position="926"/>
        <end position="996"/>
    </location>
</feature>
<reference evidence="9 10" key="1">
    <citation type="journal article" date="2007" name="Nature">
        <title>Evolution of genes and genomes on the Drosophila phylogeny.</title>
        <authorList>
            <consortium name="Drosophila 12 Genomes Consortium"/>
            <person name="Clark A.G."/>
            <person name="Eisen M.B."/>
            <person name="Smith D.R."/>
            <person name="Bergman C.M."/>
            <person name="Oliver B."/>
            <person name="Markow T.A."/>
            <person name="Kaufman T.C."/>
            <person name="Kellis M."/>
            <person name="Gelbart W."/>
            <person name="Iyer V.N."/>
            <person name="Pollard D.A."/>
            <person name="Sackton T.B."/>
            <person name="Larracuente A.M."/>
            <person name="Singh N.D."/>
            <person name="Abad J.P."/>
            <person name="Abt D.N."/>
            <person name="Adryan B."/>
            <person name="Aguade M."/>
            <person name="Akashi H."/>
            <person name="Anderson W.W."/>
            <person name="Aquadro C.F."/>
            <person name="Ardell D.H."/>
            <person name="Arguello R."/>
            <person name="Artieri C.G."/>
            <person name="Barbash D.A."/>
            <person name="Barker D."/>
            <person name="Barsanti P."/>
            <person name="Batterham P."/>
            <person name="Batzoglou S."/>
            <person name="Begun D."/>
            <person name="Bhutkar A."/>
            <person name="Blanco E."/>
            <person name="Bosak S.A."/>
            <person name="Bradley R.K."/>
            <person name="Brand A.D."/>
            <person name="Brent M.R."/>
            <person name="Brooks A.N."/>
            <person name="Brown R.H."/>
            <person name="Butlin R.K."/>
            <person name="Caggese C."/>
            <person name="Calvi B.R."/>
            <person name="Bernardo de Carvalho A."/>
            <person name="Caspi A."/>
            <person name="Castrezana S."/>
            <person name="Celniker S.E."/>
            <person name="Chang J.L."/>
            <person name="Chapple C."/>
            <person name="Chatterji S."/>
            <person name="Chinwalla A."/>
            <person name="Civetta A."/>
            <person name="Clifton S.W."/>
            <person name="Comeron J.M."/>
            <person name="Costello J.C."/>
            <person name="Coyne J.A."/>
            <person name="Daub J."/>
            <person name="David R.G."/>
            <person name="Delcher A.L."/>
            <person name="Delehaunty K."/>
            <person name="Do C.B."/>
            <person name="Ebling H."/>
            <person name="Edwards K."/>
            <person name="Eickbush T."/>
            <person name="Evans J.D."/>
            <person name="Filipski A."/>
            <person name="Findeiss S."/>
            <person name="Freyhult E."/>
            <person name="Fulton L."/>
            <person name="Fulton R."/>
            <person name="Garcia A.C."/>
            <person name="Gardiner A."/>
            <person name="Garfield D.A."/>
            <person name="Garvin B.E."/>
            <person name="Gibson G."/>
            <person name="Gilbert D."/>
            <person name="Gnerre S."/>
            <person name="Godfrey J."/>
            <person name="Good R."/>
            <person name="Gotea V."/>
            <person name="Gravely B."/>
            <person name="Greenberg A.J."/>
            <person name="Griffiths-Jones S."/>
            <person name="Gross S."/>
            <person name="Guigo R."/>
            <person name="Gustafson E.A."/>
            <person name="Haerty W."/>
            <person name="Hahn M.W."/>
            <person name="Halligan D.L."/>
            <person name="Halpern A.L."/>
            <person name="Halter G.M."/>
            <person name="Han M.V."/>
            <person name="Heger A."/>
            <person name="Hillier L."/>
            <person name="Hinrichs A.S."/>
            <person name="Holmes I."/>
            <person name="Hoskins R.A."/>
            <person name="Hubisz M.J."/>
            <person name="Hultmark D."/>
            <person name="Huntley M.A."/>
            <person name="Jaffe D.B."/>
            <person name="Jagadeeshan S."/>
            <person name="Jeck W.R."/>
            <person name="Johnson J."/>
            <person name="Jones C.D."/>
            <person name="Jordan W.C."/>
            <person name="Karpen G.H."/>
            <person name="Kataoka E."/>
            <person name="Keightley P.D."/>
            <person name="Kheradpour P."/>
            <person name="Kirkness E.F."/>
            <person name="Koerich L.B."/>
            <person name="Kristiansen K."/>
            <person name="Kudrna D."/>
            <person name="Kulathinal R.J."/>
            <person name="Kumar S."/>
            <person name="Kwok R."/>
            <person name="Lander E."/>
            <person name="Langley C.H."/>
            <person name="Lapoint R."/>
            <person name="Lazzaro B.P."/>
            <person name="Lee S.J."/>
            <person name="Levesque L."/>
            <person name="Li R."/>
            <person name="Lin C.F."/>
            <person name="Lin M.F."/>
            <person name="Lindblad-Toh K."/>
            <person name="Llopart A."/>
            <person name="Long M."/>
            <person name="Low L."/>
            <person name="Lozovsky E."/>
            <person name="Lu J."/>
            <person name="Luo M."/>
            <person name="Machado C.A."/>
            <person name="Makalowski W."/>
            <person name="Marzo M."/>
            <person name="Matsuda M."/>
            <person name="Matzkin L."/>
            <person name="McAllister B."/>
            <person name="McBride C.S."/>
            <person name="McKernan B."/>
            <person name="McKernan K."/>
            <person name="Mendez-Lago M."/>
            <person name="Minx P."/>
            <person name="Mollenhauer M.U."/>
            <person name="Montooth K."/>
            <person name="Mount S.M."/>
            <person name="Mu X."/>
            <person name="Myers E."/>
            <person name="Negre B."/>
            <person name="Newfeld S."/>
            <person name="Nielsen R."/>
            <person name="Noor M.A."/>
            <person name="O'Grady P."/>
            <person name="Pachter L."/>
            <person name="Papaceit M."/>
            <person name="Parisi M.J."/>
            <person name="Parisi M."/>
            <person name="Parts L."/>
            <person name="Pedersen J.S."/>
            <person name="Pesole G."/>
            <person name="Phillippy A.M."/>
            <person name="Ponting C.P."/>
            <person name="Pop M."/>
            <person name="Porcelli D."/>
            <person name="Powell J.R."/>
            <person name="Prohaska S."/>
            <person name="Pruitt K."/>
            <person name="Puig M."/>
            <person name="Quesneville H."/>
            <person name="Ram K.R."/>
            <person name="Rand D."/>
            <person name="Rasmussen M.D."/>
            <person name="Reed L.K."/>
            <person name="Reenan R."/>
            <person name="Reily A."/>
            <person name="Remington K.A."/>
            <person name="Rieger T.T."/>
            <person name="Ritchie M.G."/>
            <person name="Robin C."/>
            <person name="Rogers Y.H."/>
            <person name="Rohde C."/>
            <person name="Rozas J."/>
            <person name="Rubenfield M.J."/>
            <person name="Ruiz A."/>
            <person name="Russo S."/>
            <person name="Salzberg S.L."/>
            <person name="Sanchez-Gracia A."/>
            <person name="Saranga D.J."/>
            <person name="Sato H."/>
            <person name="Schaeffer S.W."/>
            <person name="Schatz M.C."/>
            <person name="Schlenke T."/>
            <person name="Schwartz R."/>
            <person name="Segarra C."/>
            <person name="Singh R.S."/>
            <person name="Sirot L."/>
            <person name="Sirota M."/>
            <person name="Sisneros N.B."/>
            <person name="Smith C.D."/>
            <person name="Smith T.F."/>
            <person name="Spieth J."/>
            <person name="Stage D.E."/>
            <person name="Stark A."/>
            <person name="Stephan W."/>
            <person name="Strausberg R.L."/>
            <person name="Strempel S."/>
            <person name="Sturgill D."/>
            <person name="Sutton G."/>
            <person name="Sutton G.G."/>
            <person name="Tao W."/>
            <person name="Teichmann S."/>
            <person name="Tobari Y.N."/>
            <person name="Tomimura Y."/>
            <person name="Tsolas J.M."/>
            <person name="Valente V.L."/>
            <person name="Venter E."/>
            <person name="Venter J.C."/>
            <person name="Vicario S."/>
            <person name="Vieira F.G."/>
            <person name="Vilella A.J."/>
            <person name="Villasante A."/>
            <person name="Walenz B."/>
            <person name="Wang J."/>
            <person name="Wasserman M."/>
            <person name="Watts T."/>
            <person name="Wilson D."/>
            <person name="Wilson R.K."/>
            <person name="Wing R.A."/>
            <person name="Wolfner M.F."/>
            <person name="Wong A."/>
            <person name="Wong G.K."/>
            <person name="Wu C.I."/>
            <person name="Wu G."/>
            <person name="Yamamoto D."/>
            <person name="Yang H.P."/>
            <person name="Yang S.P."/>
            <person name="Yorke J.A."/>
            <person name="Yoshida K."/>
            <person name="Zdobnov E."/>
            <person name="Zhang P."/>
            <person name="Zhang Y."/>
            <person name="Zimin A.V."/>
            <person name="Baldwin J."/>
            <person name="Abdouelleil A."/>
            <person name="Abdulkadir J."/>
            <person name="Abebe A."/>
            <person name="Abera B."/>
            <person name="Abreu J."/>
            <person name="Acer S.C."/>
            <person name="Aftuck L."/>
            <person name="Alexander A."/>
            <person name="An P."/>
            <person name="Anderson E."/>
            <person name="Anderson S."/>
            <person name="Arachi H."/>
            <person name="Azer M."/>
            <person name="Bachantsang P."/>
            <person name="Barry A."/>
            <person name="Bayul T."/>
            <person name="Berlin A."/>
            <person name="Bessette D."/>
            <person name="Bloom T."/>
            <person name="Blye J."/>
            <person name="Boguslavskiy L."/>
            <person name="Bonnet C."/>
            <person name="Boukhgalter B."/>
            <person name="Bourzgui I."/>
            <person name="Brown A."/>
            <person name="Cahill P."/>
            <person name="Channer S."/>
            <person name="Cheshatsang Y."/>
            <person name="Chuda L."/>
            <person name="Citroen M."/>
            <person name="Collymore A."/>
            <person name="Cooke P."/>
            <person name="Costello M."/>
            <person name="D'Aco K."/>
            <person name="Daza R."/>
            <person name="De Haan G."/>
            <person name="DeGray S."/>
            <person name="DeMaso C."/>
            <person name="Dhargay N."/>
            <person name="Dooley K."/>
            <person name="Dooley E."/>
            <person name="Doricent M."/>
            <person name="Dorje P."/>
            <person name="Dorjee K."/>
            <person name="Dupes A."/>
            <person name="Elong R."/>
            <person name="Falk J."/>
            <person name="Farina A."/>
            <person name="Faro S."/>
            <person name="Ferguson D."/>
            <person name="Fisher S."/>
            <person name="Foley C.D."/>
            <person name="Franke A."/>
            <person name="Friedrich D."/>
            <person name="Gadbois L."/>
            <person name="Gearin G."/>
            <person name="Gearin C.R."/>
            <person name="Giannoukos G."/>
            <person name="Goode T."/>
            <person name="Graham J."/>
            <person name="Grandbois E."/>
            <person name="Grewal S."/>
            <person name="Gyaltsen K."/>
            <person name="Hafez N."/>
            <person name="Hagos B."/>
            <person name="Hall J."/>
            <person name="Henson C."/>
            <person name="Hollinger A."/>
            <person name="Honan T."/>
            <person name="Huard M.D."/>
            <person name="Hughes L."/>
            <person name="Hurhula B."/>
            <person name="Husby M.E."/>
            <person name="Kamat A."/>
            <person name="Kanga B."/>
            <person name="Kashin S."/>
            <person name="Khazanovich D."/>
            <person name="Kisner P."/>
            <person name="Lance K."/>
            <person name="Lara M."/>
            <person name="Lee W."/>
            <person name="Lennon N."/>
            <person name="Letendre F."/>
            <person name="LeVine R."/>
            <person name="Lipovsky A."/>
            <person name="Liu X."/>
            <person name="Liu J."/>
            <person name="Liu S."/>
            <person name="Lokyitsang T."/>
            <person name="Lokyitsang Y."/>
            <person name="Lubonja R."/>
            <person name="Lui A."/>
            <person name="MacDonald P."/>
            <person name="Magnisalis V."/>
            <person name="Maru K."/>
            <person name="Matthews C."/>
            <person name="McCusker W."/>
            <person name="McDonough S."/>
            <person name="Mehta T."/>
            <person name="Meldrim J."/>
            <person name="Meneus L."/>
            <person name="Mihai O."/>
            <person name="Mihalev A."/>
            <person name="Mihova T."/>
            <person name="Mittelman R."/>
            <person name="Mlenga V."/>
            <person name="Montmayeur A."/>
            <person name="Mulrain L."/>
            <person name="Navidi A."/>
            <person name="Naylor J."/>
            <person name="Negash T."/>
            <person name="Nguyen T."/>
            <person name="Nguyen N."/>
            <person name="Nicol R."/>
            <person name="Norbu C."/>
            <person name="Norbu N."/>
            <person name="Novod N."/>
            <person name="O'Neill B."/>
            <person name="Osman S."/>
            <person name="Markiewicz E."/>
            <person name="Oyono O.L."/>
            <person name="Patti C."/>
            <person name="Phunkhang P."/>
            <person name="Pierre F."/>
            <person name="Priest M."/>
            <person name="Raghuraman S."/>
            <person name="Rege F."/>
            <person name="Reyes R."/>
            <person name="Rise C."/>
            <person name="Rogov P."/>
            <person name="Ross K."/>
            <person name="Ryan E."/>
            <person name="Settipalli S."/>
            <person name="Shea T."/>
            <person name="Sherpa N."/>
            <person name="Shi L."/>
            <person name="Shih D."/>
            <person name="Sparrow T."/>
            <person name="Spaulding J."/>
            <person name="Stalker J."/>
            <person name="Stange-Thomann N."/>
            <person name="Stavropoulos S."/>
            <person name="Stone C."/>
            <person name="Strader C."/>
            <person name="Tesfaye S."/>
            <person name="Thomson T."/>
            <person name="Thoulutsang Y."/>
            <person name="Thoulutsang D."/>
            <person name="Topham K."/>
            <person name="Topping I."/>
            <person name="Tsamla T."/>
            <person name="Vassiliev H."/>
            <person name="Vo A."/>
            <person name="Wangchuk T."/>
            <person name="Wangdi T."/>
            <person name="Weiand M."/>
            <person name="Wilkinson J."/>
            <person name="Wilson A."/>
            <person name="Yadav S."/>
            <person name="Young G."/>
            <person name="Yu Q."/>
            <person name="Zembek L."/>
            <person name="Zhong D."/>
            <person name="Zimmer A."/>
            <person name="Zwirko Z."/>
            <person name="Jaffe D.B."/>
            <person name="Alvarez P."/>
            <person name="Brockman W."/>
            <person name="Butler J."/>
            <person name="Chin C."/>
            <person name="Gnerre S."/>
            <person name="Grabherr M."/>
            <person name="Kleber M."/>
            <person name="Mauceli E."/>
            <person name="MacCallum I."/>
        </authorList>
    </citation>
    <scope>NUCLEOTIDE SEQUENCE [LARGE SCALE GENOMIC DNA]</scope>
    <source>
        <strain evidence="10">Tucson 14030-0811.24</strain>
    </source>
</reference>
<feature type="transmembrane region" description="Helical" evidence="6">
    <location>
        <begin position="36"/>
        <end position="53"/>
    </location>
</feature>
<dbReference type="PANTHER" id="PTHR12372:SF7">
    <property type="entry name" value="PROTEIN PECANEX"/>
    <property type="match status" value="1"/>
</dbReference>
<feature type="region of interest" description="Disordered" evidence="7">
    <location>
        <begin position="516"/>
        <end position="550"/>
    </location>
</feature>
<comment type="similarity">
    <text evidence="2 6">Belongs to the pecanex family.</text>
</comment>
<feature type="compositionally biased region" description="Polar residues" evidence="7">
    <location>
        <begin position="1764"/>
        <end position="1777"/>
    </location>
</feature>
<feature type="compositionally biased region" description="Low complexity" evidence="7">
    <location>
        <begin position="3099"/>
        <end position="3114"/>
    </location>
</feature>
<dbReference type="InParanoid" id="B4NE74"/>
<dbReference type="OrthoDB" id="10037631at2759"/>
<feature type="region of interest" description="Disordered" evidence="7">
    <location>
        <begin position="1726"/>
        <end position="1796"/>
    </location>
</feature>
<organism evidence="9 10">
    <name type="scientific">Drosophila willistoni</name>
    <name type="common">Fruit fly</name>
    <dbReference type="NCBI Taxonomy" id="7260"/>
    <lineage>
        <taxon>Eukaryota</taxon>
        <taxon>Metazoa</taxon>
        <taxon>Ecdysozoa</taxon>
        <taxon>Arthropoda</taxon>
        <taxon>Hexapoda</taxon>
        <taxon>Insecta</taxon>
        <taxon>Pterygota</taxon>
        <taxon>Neoptera</taxon>
        <taxon>Endopterygota</taxon>
        <taxon>Diptera</taxon>
        <taxon>Brachycera</taxon>
        <taxon>Muscomorpha</taxon>
        <taxon>Ephydroidea</taxon>
        <taxon>Drosophilidae</taxon>
        <taxon>Drosophila</taxon>
        <taxon>Sophophora</taxon>
    </lineage>
</organism>
<feature type="compositionally biased region" description="Gly residues" evidence="7">
    <location>
        <begin position="571"/>
        <end position="588"/>
    </location>
</feature>
<feature type="region of interest" description="Disordered" evidence="7">
    <location>
        <begin position="3451"/>
        <end position="3491"/>
    </location>
</feature>
<feature type="region of interest" description="Disordered" evidence="7">
    <location>
        <begin position="1632"/>
        <end position="1695"/>
    </location>
</feature>
<feature type="region of interest" description="Disordered" evidence="7">
    <location>
        <begin position="245"/>
        <end position="330"/>
    </location>
</feature>
<evidence type="ECO:0000256" key="2">
    <source>
        <dbReference type="ARBA" id="ARBA00010170"/>
    </source>
</evidence>
<feature type="transmembrane region" description="Helical" evidence="6">
    <location>
        <begin position="60"/>
        <end position="81"/>
    </location>
</feature>
<feature type="region of interest" description="Disordered" evidence="7">
    <location>
        <begin position="1194"/>
        <end position="1215"/>
    </location>
</feature>
<feature type="transmembrane region" description="Helical" evidence="6">
    <location>
        <begin position="2018"/>
        <end position="2045"/>
    </location>
</feature>
<feature type="compositionally biased region" description="Low complexity" evidence="7">
    <location>
        <begin position="2947"/>
        <end position="2956"/>
    </location>
</feature>
<feature type="compositionally biased region" description="Gly residues" evidence="7">
    <location>
        <begin position="253"/>
        <end position="268"/>
    </location>
</feature>
<feature type="region of interest" description="Disordered" evidence="7">
    <location>
        <begin position="877"/>
        <end position="909"/>
    </location>
</feature>
<evidence type="ECO:0000256" key="7">
    <source>
        <dbReference type="SAM" id="MobiDB-lite"/>
    </source>
</evidence>